<dbReference type="EMBL" id="UYYG01001166">
    <property type="protein sequence ID" value="VDN58188.1"/>
    <property type="molecule type" value="Genomic_DNA"/>
</dbReference>
<organism evidence="11 13">
    <name type="scientific">Dracunculus medinensis</name>
    <name type="common">Guinea worm</name>
    <dbReference type="NCBI Taxonomy" id="318479"/>
    <lineage>
        <taxon>Eukaryota</taxon>
        <taxon>Metazoa</taxon>
        <taxon>Ecdysozoa</taxon>
        <taxon>Nematoda</taxon>
        <taxon>Chromadorea</taxon>
        <taxon>Rhabditida</taxon>
        <taxon>Spirurina</taxon>
        <taxon>Dracunculoidea</taxon>
        <taxon>Dracunculidae</taxon>
        <taxon>Dracunculus</taxon>
    </lineage>
</organism>
<evidence type="ECO:0000256" key="6">
    <source>
        <dbReference type="ARBA" id="ARBA00023242"/>
    </source>
</evidence>
<feature type="domain" description="CG-1" evidence="9">
    <location>
        <begin position="11"/>
        <end position="138"/>
    </location>
</feature>
<protein>
    <submittedName>
        <fullName evidence="13">CG-1 domain-containing protein</fullName>
    </submittedName>
</protein>
<sequence length="861" mass="96941">MTTHIINLLTDLEKFPSNSTKWNSNEVDVASILFSAQNHPEWISSEVSVFPVSSTQKLFRRLDGVYFKQDGYDWKRRKEGKLIREDHVKLKIQKQDVLAGSYVHSAIVPSFHRRAYWLINNPEVVFVHYLNVPSEERDSQPLHMRIAQTIRSSGLKLSRAQLEIQIQKIFFSMHPTEIKNLMVSVYENLSPSNQICNANEKATDRNKFKSRHATLEKSNSCSSTVNTPIAIRRQPSSNSDILVRQIERNDRGQSSLKNVNCDFQKCISYSVPCSMGRFVESDSVVSSFSVIDDLSASISTALTQSSNRSECVSLLTEIVDYSPDSVHVVGGTKVLLVGGWYLRDHNYAVVFGDKMVPATLCQAGVIRCFAPPNNVGKIEVTVFCDGMLISHPVYIDYYDSTSRKEKEMLMIMLYKRISFIRSYFIMDHLANDYNLSDLQTEDEILNICKEMMRYQLNPSLLEQSSTNNVAFTILHVCAALDFHRIFQIILHWGSKVPLTNSIRDFDVVARDARGRTPLHIAVLHSSIECAKLILSFFPNAADVIDDFGETSQDLALNLGNHDILELFSNGLQKKNEVNDMTIEATELPNPTALWVMTNGEVVTNEQLLLPCMQSATENVEQRENSLDSTKMSSAFSDVESFDSYASSHSSHLCYQNGVNNWIDSSVETPVTDLCNVANIWEGVTKYNGTEKGNNRERIANLAQQIIDALPARIKASKISLDSNGLDDLVEKSAPLSSGLSCNSKNPFLQSAYPDATDWEELMTPLDDVYRLNQSSLLEQEVSSENVGLMNLFGADNGSSSVFDRSSSASNNLMHHQTSSRDIVTRIEEQYIRDLGDFFNTEGMIGPIEEHFQNLRLSGNFW</sequence>
<evidence type="ECO:0000256" key="3">
    <source>
        <dbReference type="ARBA" id="ARBA00023043"/>
    </source>
</evidence>
<keyword evidence="4" id="KW-0010">Activator</keyword>
<evidence type="ECO:0000256" key="8">
    <source>
        <dbReference type="PROSITE-ProRule" id="PRU00023"/>
    </source>
</evidence>
<dbReference type="WBParaSite" id="DME_0000427801-mRNA-1">
    <property type="protein sequence ID" value="DME_0000427801-mRNA-1"/>
    <property type="gene ID" value="DME_0000427801"/>
</dbReference>
<dbReference type="GO" id="GO:0005634">
    <property type="term" value="C:nucleus"/>
    <property type="evidence" value="ECO:0007669"/>
    <property type="project" value="UniProtKB-SubCell"/>
</dbReference>
<evidence type="ECO:0000256" key="1">
    <source>
        <dbReference type="ARBA" id="ARBA00004123"/>
    </source>
</evidence>
<dbReference type="PANTHER" id="PTHR23335:SF1">
    <property type="entry name" value="CALMODULIN-BINDING TRANSCRIPTION ACTIVATOR, ISOFORM F"/>
    <property type="match status" value="1"/>
</dbReference>
<evidence type="ECO:0000256" key="4">
    <source>
        <dbReference type="ARBA" id="ARBA00023159"/>
    </source>
</evidence>
<gene>
    <name evidence="10" type="ORF">DME_LOCUS8161</name>
</gene>
<dbReference type="GO" id="GO:0003690">
    <property type="term" value="F:double-stranded DNA binding"/>
    <property type="evidence" value="ECO:0007669"/>
    <property type="project" value="TreeGrafter"/>
</dbReference>
<dbReference type="PROSITE" id="PS50297">
    <property type="entry name" value="ANK_REP_REGION"/>
    <property type="match status" value="1"/>
</dbReference>
<dbReference type="PANTHER" id="PTHR23335">
    <property type="entry name" value="CALMODULIN-BINDING TRANSCRIPTION ACTIVATOR CAMTA"/>
    <property type="match status" value="1"/>
</dbReference>
<dbReference type="InterPro" id="IPR013783">
    <property type="entry name" value="Ig-like_fold"/>
</dbReference>
<name>A0A0N4UAT2_DRAME</name>
<evidence type="ECO:0000256" key="5">
    <source>
        <dbReference type="ARBA" id="ARBA00023163"/>
    </source>
</evidence>
<dbReference type="SUPFAM" id="SSF81296">
    <property type="entry name" value="E set domains"/>
    <property type="match status" value="1"/>
</dbReference>
<dbReference type="STRING" id="318479.A0A0N4UAT2"/>
<comment type="similarity">
    <text evidence="2">Belongs to the CAMTA family.</text>
</comment>
<dbReference type="PROSITE" id="PS50088">
    <property type="entry name" value="ANK_REPEAT"/>
    <property type="match status" value="1"/>
</dbReference>
<keyword evidence="12" id="KW-1185">Reference proteome</keyword>
<dbReference type="Pfam" id="PF00023">
    <property type="entry name" value="Ank"/>
    <property type="match status" value="1"/>
</dbReference>
<evidence type="ECO:0000313" key="13">
    <source>
        <dbReference type="WBParaSite" id="DME_0000427801-mRNA-1"/>
    </source>
</evidence>
<dbReference type="GO" id="GO:0003712">
    <property type="term" value="F:transcription coregulator activity"/>
    <property type="evidence" value="ECO:0007669"/>
    <property type="project" value="TreeGrafter"/>
</dbReference>
<dbReference type="SMART" id="SM01076">
    <property type="entry name" value="CG-1"/>
    <property type="match status" value="1"/>
</dbReference>
<dbReference type="Pfam" id="PF03859">
    <property type="entry name" value="CG-1"/>
    <property type="match status" value="1"/>
</dbReference>
<dbReference type="PROSITE" id="PS51437">
    <property type="entry name" value="CG_1"/>
    <property type="match status" value="1"/>
</dbReference>
<evidence type="ECO:0000256" key="7">
    <source>
        <dbReference type="ARBA" id="ARBA00029480"/>
    </source>
</evidence>
<evidence type="ECO:0000313" key="10">
    <source>
        <dbReference type="EMBL" id="VDN58188.1"/>
    </source>
</evidence>
<keyword evidence="3 8" id="KW-0040">ANK repeat</keyword>
<reference evidence="10 12" key="2">
    <citation type="submission" date="2018-11" db="EMBL/GenBank/DDBJ databases">
        <authorList>
            <consortium name="Pathogen Informatics"/>
        </authorList>
    </citation>
    <scope>NUCLEOTIDE SEQUENCE [LARGE SCALE GENOMIC DNA]</scope>
</reference>
<dbReference type="SMART" id="SM00248">
    <property type="entry name" value="ANK"/>
    <property type="match status" value="2"/>
</dbReference>
<accession>A0A0N4UAT2</accession>
<dbReference type="InterPro" id="IPR005559">
    <property type="entry name" value="CG-1_dom"/>
</dbReference>
<evidence type="ECO:0000259" key="9">
    <source>
        <dbReference type="PROSITE" id="PS51437"/>
    </source>
</evidence>
<comment type="subcellular location">
    <subcellularLocation>
        <location evidence="1">Nucleus</location>
    </subcellularLocation>
</comment>
<feature type="repeat" description="ANK" evidence="8">
    <location>
        <begin position="513"/>
        <end position="535"/>
    </location>
</feature>
<dbReference type="GO" id="GO:0006357">
    <property type="term" value="P:regulation of transcription by RNA polymerase II"/>
    <property type="evidence" value="ECO:0007669"/>
    <property type="project" value="TreeGrafter"/>
</dbReference>
<dbReference type="Gene3D" id="2.60.40.10">
    <property type="entry name" value="Immunoglobulins"/>
    <property type="match status" value="1"/>
</dbReference>
<keyword evidence="5" id="KW-0804">Transcription</keyword>
<dbReference type="SUPFAM" id="SSF48403">
    <property type="entry name" value="Ankyrin repeat"/>
    <property type="match status" value="1"/>
</dbReference>
<dbReference type="Gene3D" id="1.25.40.20">
    <property type="entry name" value="Ankyrin repeat-containing domain"/>
    <property type="match status" value="1"/>
</dbReference>
<comment type="subunit">
    <text evidence="7">May interact with calmodulin.</text>
</comment>
<dbReference type="InterPro" id="IPR036770">
    <property type="entry name" value="Ankyrin_rpt-contain_sf"/>
</dbReference>
<dbReference type="Proteomes" id="UP000274756">
    <property type="component" value="Unassembled WGS sequence"/>
</dbReference>
<dbReference type="InterPro" id="IPR002110">
    <property type="entry name" value="Ankyrin_rpt"/>
</dbReference>
<dbReference type="AlphaFoldDB" id="A0A0N4UAT2"/>
<dbReference type="OrthoDB" id="10254686at2759"/>
<evidence type="ECO:0000313" key="12">
    <source>
        <dbReference type="Proteomes" id="UP000274756"/>
    </source>
</evidence>
<dbReference type="InterPro" id="IPR014756">
    <property type="entry name" value="Ig_E-set"/>
</dbReference>
<proteinExistence type="inferred from homology"/>
<reference evidence="13" key="1">
    <citation type="submission" date="2016-04" db="UniProtKB">
        <authorList>
            <consortium name="WormBaseParasite"/>
        </authorList>
    </citation>
    <scope>IDENTIFICATION</scope>
</reference>
<dbReference type="Proteomes" id="UP000038040">
    <property type="component" value="Unplaced"/>
</dbReference>
<keyword evidence="6" id="KW-0539">Nucleus</keyword>
<evidence type="ECO:0000313" key="11">
    <source>
        <dbReference type="Proteomes" id="UP000038040"/>
    </source>
</evidence>
<evidence type="ECO:0000256" key="2">
    <source>
        <dbReference type="ARBA" id="ARBA00008267"/>
    </source>
</evidence>